<gene>
    <name evidence="2" type="ORF">AL399_04460</name>
</gene>
<proteinExistence type="predicted"/>
<evidence type="ECO:0008006" key="4">
    <source>
        <dbReference type="Google" id="ProtNLM"/>
    </source>
</evidence>
<evidence type="ECO:0000313" key="2">
    <source>
        <dbReference type="EMBL" id="KQM08920.1"/>
    </source>
</evidence>
<accession>A0A0Q4B6U8</accession>
<comment type="caution">
    <text evidence="2">The sequence shown here is derived from an EMBL/GenBank/DDBJ whole genome shotgun (WGS) entry which is preliminary data.</text>
</comment>
<organism evidence="2 3">
    <name type="scientific">Candidatus [Bacteroides] periocalifornicus</name>
    <dbReference type="NCBI Taxonomy" id="1702214"/>
    <lineage>
        <taxon>Bacteria</taxon>
        <taxon>Pseudomonadati</taxon>
        <taxon>Bacteroidota</taxon>
    </lineage>
</organism>
<keyword evidence="1" id="KW-0732">Signal</keyword>
<sequence length="202" mass="22273">MKKILLALTALMLLGTLSSRAQFRLGVAPSLGFSGAIIRDAGGYVVPSSSGFALNLELNLAYDFHPTSWLTLEPQSGLGYGYRSYTYSSWGRYSLVDEFYYPSGERKFESHGLTLPVRFNLCMGTKVAAFIGNGVRAFFPLSSSEKYGLRTQNINADARLALSSQLGIRFLPEHPMQVTFDVDYTPTTPYNFYLGIGLAGYL</sequence>
<keyword evidence="3" id="KW-1185">Reference proteome</keyword>
<feature type="signal peptide" evidence="1">
    <location>
        <begin position="1"/>
        <end position="21"/>
    </location>
</feature>
<dbReference type="AlphaFoldDB" id="A0A0Q4B6U8"/>
<evidence type="ECO:0000256" key="1">
    <source>
        <dbReference type="SAM" id="SignalP"/>
    </source>
</evidence>
<protein>
    <recommendedName>
        <fullName evidence="4">Outer membrane protein beta-barrel domain-containing protein</fullName>
    </recommendedName>
</protein>
<dbReference type="EMBL" id="LIIK01000017">
    <property type="protein sequence ID" value="KQM08920.1"/>
    <property type="molecule type" value="Genomic_DNA"/>
</dbReference>
<reference evidence="2" key="1">
    <citation type="submission" date="2015-08" db="EMBL/GenBank/DDBJ databases">
        <title>Candidatus Bacteriodes Periocalifornicus.</title>
        <authorList>
            <person name="McLean J.S."/>
            <person name="Kelley S."/>
        </authorList>
    </citation>
    <scope>NUCLEOTIDE SEQUENCE [LARGE SCALE GENOMIC DNA]</scope>
    <source>
        <strain evidence="2">12B</strain>
    </source>
</reference>
<feature type="chain" id="PRO_5006212515" description="Outer membrane protein beta-barrel domain-containing protein" evidence="1">
    <location>
        <begin position="22"/>
        <end position="202"/>
    </location>
</feature>
<name>A0A0Q4B6U8_9BACT</name>
<dbReference type="PATRIC" id="fig|1702214.3.peg.1801"/>
<evidence type="ECO:0000313" key="3">
    <source>
        <dbReference type="Proteomes" id="UP000054172"/>
    </source>
</evidence>
<dbReference type="Proteomes" id="UP000054172">
    <property type="component" value="Unassembled WGS sequence"/>
</dbReference>